<keyword evidence="8" id="KW-0784">Thiamine biosynthesis</keyword>
<evidence type="ECO:0000256" key="10">
    <source>
        <dbReference type="ARBA" id="ARBA00033171"/>
    </source>
</evidence>
<keyword evidence="9" id="KW-0408">Iron</keyword>
<comment type="similarity">
    <text evidence="3">Belongs to the NMT1/THI5 family.</text>
</comment>
<comment type="subunit">
    <text evidence="4">Homodimer.</text>
</comment>
<comment type="pathway">
    <text evidence="2">Cofactor biosynthesis; thiamine diphosphate biosynthesis.</text>
</comment>
<dbReference type="RefSeq" id="WP_139676868.1">
    <property type="nucleotide sequence ID" value="NZ_VDMN01000002.1"/>
</dbReference>
<dbReference type="PANTHER" id="PTHR31528">
    <property type="entry name" value="4-AMINO-5-HYDROXYMETHYL-2-METHYLPYRIMIDINE PHOSPHATE SYNTHASE THI11-RELATED"/>
    <property type="match status" value="1"/>
</dbReference>
<keyword evidence="7" id="KW-0663">Pyridoxal phosphate</keyword>
<dbReference type="PANTHER" id="PTHR31528:SF1">
    <property type="entry name" value="4-AMINO-5-HYDROXYMETHYL-2-METHYLPYRIMIDINE PHOSPHATE SYNTHASE THI11-RELATED"/>
    <property type="match status" value="1"/>
</dbReference>
<accession>A0A5C4XK75</accession>
<evidence type="ECO:0000256" key="2">
    <source>
        <dbReference type="ARBA" id="ARBA00004948"/>
    </source>
</evidence>
<dbReference type="Proteomes" id="UP000311605">
    <property type="component" value="Unassembled WGS sequence"/>
</dbReference>
<proteinExistence type="inferred from homology"/>
<dbReference type="GO" id="GO:0009228">
    <property type="term" value="P:thiamine biosynthetic process"/>
    <property type="evidence" value="ECO:0007669"/>
    <property type="project" value="UniProtKB-KW"/>
</dbReference>
<evidence type="ECO:0000256" key="6">
    <source>
        <dbReference type="ARBA" id="ARBA00022723"/>
    </source>
</evidence>
<evidence type="ECO:0000256" key="1">
    <source>
        <dbReference type="ARBA" id="ARBA00003469"/>
    </source>
</evidence>
<comment type="function">
    <text evidence="1">Responsible for the formation of the pyrimidine heterocycle in the thiamine biosynthesis pathway. Catalyzes the formation of hydroxymethylpyrimidine phosphate (HMP-P) from histidine and pyridoxal phosphate (PLP). The protein uses PLP and the active site histidine to form HMP-P, generating an inactive enzyme. The enzyme can only undergo a single turnover, which suggests it is a suicide enzyme.</text>
</comment>
<evidence type="ECO:0000313" key="13">
    <source>
        <dbReference type="EMBL" id="TNM63965.1"/>
    </source>
</evidence>
<evidence type="ECO:0000313" key="14">
    <source>
        <dbReference type="Proteomes" id="UP000311605"/>
    </source>
</evidence>
<evidence type="ECO:0000256" key="4">
    <source>
        <dbReference type="ARBA" id="ARBA00011738"/>
    </source>
</evidence>
<sequence>MSHLLLSRRATLATLAALAVPALPTRSRAASRVSVALDWTPNTNHIGLFIARDKSFYNEAGIDVEILPYTDTSAGTLVANHVADFGILGSIALLTQRTAGADLVATYAVVQTETGRLVYKGGRADISRPKDLDGKTYGGFGSAWETALISSIIRHDGGKGEFETITLGTSAYQALENGAVDFTLEVYTWEGVKAELEGLKQGAFRYADFGVPDEHTTLIGSNSKFLSDNPKEATAFLQATRKGYRFAIENPDEATDLLIAANKDALTDRALIRASLKTLIEGKYLASADGVIGNIDPSKFEAIGSYAYQAGILKGAAGKQLDAKPDFSGYYTNAFLAAQ</sequence>
<evidence type="ECO:0000256" key="5">
    <source>
        <dbReference type="ARBA" id="ARBA00022679"/>
    </source>
</evidence>
<name>A0A5C4XK75_9HYPH</name>
<protein>
    <recommendedName>
        <fullName evidence="10">Thiamine pyrimidine synthase</fullName>
    </recommendedName>
</protein>
<feature type="domain" description="SsuA/THI5-like" evidence="12">
    <location>
        <begin position="42"/>
        <end position="254"/>
    </location>
</feature>
<keyword evidence="14" id="KW-1185">Reference proteome</keyword>
<dbReference type="SUPFAM" id="SSF53850">
    <property type="entry name" value="Periplasmic binding protein-like II"/>
    <property type="match status" value="1"/>
</dbReference>
<evidence type="ECO:0000256" key="9">
    <source>
        <dbReference type="ARBA" id="ARBA00023004"/>
    </source>
</evidence>
<dbReference type="OrthoDB" id="5348911at2"/>
<dbReference type="Gene3D" id="3.40.190.10">
    <property type="entry name" value="Periplasmic binding protein-like II"/>
    <property type="match status" value="2"/>
</dbReference>
<dbReference type="GO" id="GO:0016740">
    <property type="term" value="F:transferase activity"/>
    <property type="evidence" value="ECO:0007669"/>
    <property type="project" value="UniProtKB-KW"/>
</dbReference>
<dbReference type="GO" id="GO:0046872">
    <property type="term" value="F:metal ion binding"/>
    <property type="evidence" value="ECO:0007669"/>
    <property type="project" value="UniProtKB-KW"/>
</dbReference>
<dbReference type="AlphaFoldDB" id="A0A5C4XK75"/>
<keyword evidence="5" id="KW-0808">Transferase</keyword>
<dbReference type="EMBL" id="VDMN01000002">
    <property type="protein sequence ID" value="TNM63965.1"/>
    <property type="molecule type" value="Genomic_DNA"/>
</dbReference>
<evidence type="ECO:0000256" key="8">
    <source>
        <dbReference type="ARBA" id="ARBA00022977"/>
    </source>
</evidence>
<dbReference type="InterPro" id="IPR015168">
    <property type="entry name" value="SsuA/THI5"/>
</dbReference>
<keyword evidence="6" id="KW-0479">Metal-binding</keyword>
<evidence type="ECO:0000256" key="7">
    <source>
        <dbReference type="ARBA" id="ARBA00022898"/>
    </source>
</evidence>
<dbReference type="InterPro" id="IPR027939">
    <property type="entry name" value="NMT1/THI5"/>
</dbReference>
<organism evidence="13 14">
    <name type="scientific">Aliirhizobium smilacinae</name>
    <dbReference type="NCBI Taxonomy" id="1395944"/>
    <lineage>
        <taxon>Bacteria</taxon>
        <taxon>Pseudomonadati</taxon>
        <taxon>Pseudomonadota</taxon>
        <taxon>Alphaproteobacteria</taxon>
        <taxon>Hyphomicrobiales</taxon>
        <taxon>Rhizobiaceae</taxon>
        <taxon>Aliirhizobium</taxon>
    </lineage>
</organism>
<reference evidence="13 14" key="1">
    <citation type="submission" date="2019-06" db="EMBL/GenBank/DDBJ databases">
        <title>The draft genome of Rhizobium smilacinae PTYR-5.</title>
        <authorList>
            <person name="Liu L."/>
            <person name="Li L."/>
            <person name="Zhang X."/>
        </authorList>
    </citation>
    <scope>NUCLEOTIDE SEQUENCE [LARGE SCALE GENOMIC DNA]</scope>
    <source>
        <strain evidence="13 14">PTYR-5</strain>
    </source>
</reference>
<gene>
    <name evidence="13" type="ORF">FHP24_14385</name>
</gene>
<evidence type="ECO:0000259" key="12">
    <source>
        <dbReference type="Pfam" id="PF09084"/>
    </source>
</evidence>
<evidence type="ECO:0000256" key="3">
    <source>
        <dbReference type="ARBA" id="ARBA00009406"/>
    </source>
</evidence>
<comment type="catalytic activity">
    <reaction evidence="11">
        <text>N(6)-(pyridoxal phosphate)-L-lysyl-[4-amino-5-hydroxymethyl-2-methylpyrimidine phosphate synthase] + L-histidyl-[4-amino-5-hydroxymethyl-2-methylpyrimidine phosphate synthase] + 2 Fe(3+) + 4 H2O = L-lysyl-[4-amino-5-hydroxymethyl-2-methylpyrimidine phosphate synthase] + (2S)-2-amino-5-hydroxy-4-oxopentanoyl-[4-amino-5-hydroxymethyl-2-methylpyrimidine phosphate synthase] + 4-amino-2-methyl-5-(phosphooxymethyl)pyrimidine + 3-oxopropanoate + 2 Fe(2+) + 2 H(+)</text>
        <dbReference type="Rhea" id="RHEA:65756"/>
        <dbReference type="Rhea" id="RHEA-COMP:16892"/>
        <dbReference type="Rhea" id="RHEA-COMP:16893"/>
        <dbReference type="Rhea" id="RHEA-COMP:16894"/>
        <dbReference type="Rhea" id="RHEA-COMP:16895"/>
        <dbReference type="ChEBI" id="CHEBI:15377"/>
        <dbReference type="ChEBI" id="CHEBI:15378"/>
        <dbReference type="ChEBI" id="CHEBI:29033"/>
        <dbReference type="ChEBI" id="CHEBI:29034"/>
        <dbReference type="ChEBI" id="CHEBI:29969"/>
        <dbReference type="ChEBI" id="CHEBI:29979"/>
        <dbReference type="ChEBI" id="CHEBI:33190"/>
        <dbReference type="ChEBI" id="CHEBI:58354"/>
        <dbReference type="ChEBI" id="CHEBI:143915"/>
        <dbReference type="ChEBI" id="CHEBI:157692"/>
    </reaction>
    <physiologicalReaction direction="left-to-right" evidence="11">
        <dbReference type="Rhea" id="RHEA:65757"/>
    </physiologicalReaction>
</comment>
<evidence type="ECO:0000256" key="11">
    <source>
        <dbReference type="ARBA" id="ARBA00048179"/>
    </source>
</evidence>
<comment type="caution">
    <text evidence="13">The sequence shown here is derived from an EMBL/GenBank/DDBJ whole genome shotgun (WGS) entry which is preliminary data.</text>
</comment>
<dbReference type="Pfam" id="PF09084">
    <property type="entry name" value="NMT1"/>
    <property type="match status" value="1"/>
</dbReference>